<dbReference type="Pfam" id="PF18648">
    <property type="entry name" value="ADPRTs_Tse2"/>
    <property type="match status" value="1"/>
</dbReference>
<dbReference type="RefSeq" id="WP_114336975.1">
    <property type="nucleotide sequence ID" value="NZ_QPID01000002.1"/>
</dbReference>
<keyword evidence="3" id="KW-1185">Reference proteome</keyword>
<dbReference type="OrthoDB" id="6196254at2"/>
<dbReference type="AlphaFoldDB" id="A0A368NN16"/>
<evidence type="ECO:0000259" key="1">
    <source>
        <dbReference type="Pfam" id="PF18648"/>
    </source>
</evidence>
<protein>
    <recommendedName>
        <fullName evidence="1">Tse2 ADP-ribosyltransferase toxin domain-containing protein</fullName>
    </recommendedName>
</protein>
<feature type="domain" description="Tse2 ADP-ribosyltransferase toxin" evidence="1">
    <location>
        <begin position="69"/>
        <end position="119"/>
    </location>
</feature>
<dbReference type="Proteomes" id="UP000252558">
    <property type="component" value="Unassembled WGS sequence"/>
</dbReference>
<accession>A0A368NN16</accession>
<evidence type="ECO:0000313" key="3">
    <source>
        <dbReference type="Proteomes" id="UP000252558"/>
    </source>
</evidence>
<comment type="caution">
    <text evidence="2">The sequence shown here is derived from an EMBL/GenBank/DDBJ whole genome shotgun (WGS) entry which is preliminary data.</text>
</comment>
<name>A0A368NN16_9GAMM</name>
<dbReference type="EMBL" id="QPID01000002">
    <property type="protein sequence ID" value="RCU51546.1"/>
    <property type="molecule type" value="Genomic_DNA"/>
</dbReference>
<dbReference type="InterPro" id="IPR041018">
    <property type="entry name" value="ADPRTs_Tse2"/>
</dbReference>
<sequence length="125" mass="14103">MLTSAEIFISDYTELFLDLYRFGNASSPRFDHIRPMKDAIIQNRNGIKYILADGNGISAFSSVPSGKKGTWKLPKGTPLPQGVKLVIDKRPGRENHYMLAPNVTMKLSEFHALMDQVREHAQRIS</sequence>
<organism evidence="2 3">
    <name type="scientific">Corallincola holothuriorum</name>
    <dbReference type="NCBI Taxonomy" id="2282215"/>
    <lineage>
        <taxon>Bacteria</taxon>
        <taxon>Pseudomonadati</taxon>
        <taxon>Pseudomonadota</taxon>
        <taxon>Gammaproteobacteria</taxon>
        <taxon>Alteromonadales</taxon>
        <taxon>Psychromonadaceae</taxon>
        <taxon>Corallincola</taxon>
    </lineage>
</organism>
<gene>
    <name evidence="2" type="ORF">DU002_03495</name>
</gene>
<evidence type="ECO:0000313" key="2">
    <source>
        <dbReference type="EMBL" id="RCU51546.1"/>
    </source>
</evidence>
<reference evidence="2 3" key="1">
    <citation type="submission" date="2018-07" db="EMBL/GenBank/DDBJ databases">
        <title>Corallincola holothuriorum sp. nov., a new facultative anaerobe isolated from sea cucumber Apostichopus japonicus.</title>
        <authorList>
            <person name="Xia H."/>
        </authorList>
    </citation>
    <scope>NUCLEOTIDE SEQUENCE [LARGE SCALE GENOMIC DNA]</scope>
    <source>
        <strain evidence="2 3">C4</strain>
    </source>
</reference>
<proteinExistence type="predicted"/>